<evidence type="ECO:0000313" key="3">
    <source>
        <dbReference type="EMBL" id="OJT13680.1"/>
    </source>
</evidence>
<keyword evidence="2" id="KW-0472">Membrane</keyword>
<sequence>MVGPTAQPSSGDGGVGNWTQTGWQPYYPNVGGFSTQGGEAASGSSTHITTFPNASLDFQFYGSAVSLFGTANCSYIVSVDGNSASFASKTSQNGTLYVQDSLSEGVHNVSLIANASHNNSFAFSGAALTRTIAAGANSPTAHVCQATNTSFILYDGNWTMLQDPLIPNSQRPAPYYVTTDPSASFSFSFQGVAVAINGSRIWGSYLYNVSLDGQTDTYNASTMWFIGDALLYYRDGLDPHGIHTVNVTPTLTTAGFLKFWLNTVTVFTDDPSEIAGLLRAPASSTRKSALSAGIIAGSVIGGVMFFVLTAVIMWSAIQRRRERLAVFERDEPEPFLARVPAAPYRSNVLRDAKLPLPHSGSDVKQRPATIPDVVSVAVSPRESGPTPCPSSEFLQAPALADAAQGDTPATSLAPTRATTSHPGTPPTGTSGTDSNVAVERIIQLLAERMAPEPARQPADASDAPPEYGE</sequence>
<keyword evidence="2" id="KW-0812">Transmembrane</keyword>
<evidence type="ECO:0000256" key="1">
    <source>
        <dbReference type="SAM" id="MobiDB-lite"/>
    </source>
</evidence>
<evidence type="ECO:0000313" key="4">
    <source>
        <dbReference type="Proteomes" id="UP000184267"/>
    </source>
</evidence>
<reference evidence="3 4" key="1">
    <citation type="submission" date="2016-10" db="EMBL/GenBank/DDBJ databases">
        <title>Genome sequence of the basidiomycete white-rot fungus Trametes pubescens.</title>
        <authorList>
            <person name="Makela M.R."/>
            <person name="Granchi Z."/>
            <person name="Peng M."/>
            <person name="De Vries R.P."/>
            <person name="Grigoriev I."/>
            <person name="Riley R."/>
            <person name="Hilden K."/>
        </authorList>
    </citation>
    <scope>NUCLEOTIDE SEQUENCE [LARGE SCALE GENOMIC DNA]</scope>
    <source>
        <strain evidence="3 4">FBCC735</strain>
    </source>
</reference>
<evidence type="ECO:0000256" key="2">
    <source>
        <dbReference type="SAM" id="Phobius"/>
    </source>
</evidence>
<feature type="region of interest" description="Disordered" evidence="1">
    <location>
        <begin position="402"/>
        <end position="469"/>
    </location>
</feature>
<dbReference type="EMBL" id="MNAD01000373">
    <property type="protein sequence ID" value="OJT13680.1"/>
    <property type="molecule type" value="Genomic_DNA"/>
</dbReference>
<accession>A0A1M2W1M1</accession>
<feature type="compositionally biased region" description="Polar residues" evidence="1">
    <location>
        <begin position="407"/>
        <end position="417"/>
    </location>
</feature>
<dbReference type="OMA" id="ILYDGNW"/>
<proteinExistence type="predicted"/>
<name>A0A1M2W1M1_TRAPU</name>
<protein>
    <recommendedName>
        <fullName evidence="5">Transmembrane protein</fullName>
    </recommendedName>
</protein>
<gene>
    <name evidence="3" type="ORF">TRAPUB_9779</name>
</gene>
<dbReference type="Gene3D" id="2.60.120.260">
    <property type="entry name" value="Galactose-binding domain-like"/>
    <property type="match status" value="2"/>
</dbReference>
<feature type="compositionally biased region" description="Low complexity" evidence="1">
    <location>
        <begin position="418"/>
        <end position="434"/>
    </location>
</feature>
<feature type="transmembrane region" description="Helical" evidence="2">
    <location>
        <begin position="289"/>
        <end position="314"/>
    </location>
</feature>
<dbReference type="AlphaFoldDB" id="A0A1M2W1M1"/>
<organism evidence="3 4">
    <name type="scientific">Trametes pubescens</name>
    <name type="common">White-rot fungus</name>
    <dbReference type="NCBI Taxonomy" id="154538"/>
    <lineage>
        <taxon>Eukaryota</taxon>
        <taxon>Fungi</taxon>
        <taxon>Dikarya</taxon>
        <taxon>Basidiomycota</taxon>
        <taxon>Agaricomycotina</taxon>
        <taxon>Agaricomycetes</taxon>
        <taxon>Polyporales</taxon>
        <taxon>Polyporaceae</taxon>
        <taxon>Trametes</taxon>
    </lineage>
</organism>
<keyword evidence="4" id="KW-1185">Reference proteome</keyword>
<dbReference type="STRING" id="154538.A0A1M2W1M1"/>
<comment type="caution">
    <text evidence="3">The sequence shown here is derived from an EMBL/GenBank/DDBJ whole genome shotgun (WGS) entry which is preliminary data.</text>
</comment>
<dbReference type="OrthoDB" id="2576334at2759"/>
<dbReference type="Proteomes" id="UP000184267">
    <property type="component" value="Unassembled WGS sequence"/>
</dbReference>
<evidence type="ECO:0008006" key="5">
    <source>
        <dbReference type="Google" id="ProtNLM"/>
    </source>
</evidence>
<keyword evidence="2" id="KW-1133">Transmembrane helix</keyword>